<dbReference type="EMBL" id="SJPY01000006">
    <property type="protein sequence ID" value="TWU38728.1"/>
    <property type="molecule type" value="Genomic_DNA"/>
</dbReference>
<dbReference type="Pfam" id="PF13304">
    <property type="entry name" value="AAA_21"/>
    <property type="match status" value="1"/>
</dbReference>
<dbReference type="PANTHER" id="PTHR32182">
    <property type="entry name" value="DNA REPLICATION AND REPAIR PROTEIN RECF"/>
    <property type="match status" value="1"/>
</dbReference>
<reference evidence="2 3" key="1">
    <citation type="submission" date="2019-02" db="EMBL/GenBank/DDBJ databases">
        <title>Deep-cultivation of Planctomycetes and their phenomic and genomic characterization uncovers novel biology.</title>
        <authorList>
            <person name="Wiegand S."/>
            <person name="Jogler M."/>
            <person name="Boedeker C."/>
            <person name="Pinto D."/>
            <person name="Vollmers J."/>
            <person name="Rivas-Marin E."/>
            <person name="Kohn T."/>
            <person name="Peeters S.H."/>
            <person name="Heuer A."/>
            <person name="Rast P."/>
            <person name="Oberbeckmann S."/>
            <person name="Bunk B."/>
            <person name="Jeske O."/>
            <person name="Meyerdierks A."/>
            <person name="Storesund J.E."/>
            <person name="Kallscheuer N."/>
            <person name="Luecker S."/>
            <person name="Lage O.M."/>
            <person name="Pohl T."/>
            <person name="Merkel B.J."/>
            <person name="Hornburger P."/>
            <person name="Mueller R.-W."/>
            <person name="Bruemmer F."/>
            <person name="Labrenz M."/>
            <person name="Spormann A.M."/>
            <person name="Op Den Camp H."/>
            <person name="Overmann J."/>
            <person name="Amann R."/>
            <person name="Jetten M.S.M."/>
            <person name="Mascher T."/>
            <person name="Medema M.H."/>
            <person name="Devos D.P."/>
            <person name="Kaster A.-K."/>
            <person name="Ovreas L."/>
            <person name="Rohde M."/>
            <person name="Galperin M.Y."/>
            <person name="Jogler C."/>
        </authorList>
    </citation>
    <scope>NUCLEOTIDE SEQUENCE [LARGE SCALE GENOMIC DNA]</scope>
    <source>
        <strain evidence="2 3">Q31b</strain>
    </source>
</reference>
<dbReference type="RefSeq" id="WP_231617669.1">
    <property type="nucleotide sequence ID" value="NZ_SJPY01000006.1"/>
</dbReference>
<dbReference type="InterPro" id="IPR003959">
    <property type="entry name" value="ATPase_AAA_core"/>
</dbReference>
<evidence type="ECO:0000313" key="2">
    <source>
        <dbReference type="EMBL" id="TWU38728.1"/>
    </source>
</evidence>
<evidence type="ECO:0000313" key="3">
    <source>
        <dbReference type="Proteomes" id="UP000315471"/>
    </source>
</evidence>
<dbReference type="InterPro" id="IPR027417">
    <property type="entry name" value="P-loop_NTPase"/>
</dbReference>
<dbReference type="GO" id="GO:0016887">
    <property type="term" value="F:ATP hydrolysis activity"/>
    <property type="evidence" value="ECO:0007669"/>
    <property type="project" value="InterPro"/>
</dbReference>
<dbReference type="PANTHER" id="PTHR32182:SF25">
    <property type="entry name" value="SLR1056 PROTEIN"/>
    <property type="match status" value="1"/>
</dbReference>
<feature type="domain" description="ATPase AAA-type core" evidence="1">
    <location>
        <begin position="29"/>
        <end position="120"/>
    </location>
</feature>
<dbReference type="CDD" id="cd00267">
    <property type="entry name" value="ABC_ATPase"/>
    <property type="match status" value="1"/>
</dbReference>
<dbReference type="SUPFAM" id="SSF52540">
    <property type="entry name" value="P-loop containing nucleoside triphosphate hydrolases"/>
    <property type="match status" value="1"/>
</dbReference>
<gene>
    <name evidence="2" type="ORF">Q31b_38060</name>
</gene>
<protein>
    <recommendedName>
        <fullName evidence="1">ATPase AAA-type core domain-containing protein</fullName>
    </recommendedName>
</protein>
<accession>A0A5C6DPR0</accession>
<dbReference type="GO" id="GO:0005524">
    <property type="term" value="F:ATP binding"/>
    <property type="evidence" value="ECO:0007669"/>
    <property type="project" value="InterPro"/>
</dbReference>
<name>A0A5C6DPR0_9BACT</name>
<dbReference type="Gene3D" id="3.40.50.300">
    <property type="entry name" value="P-loop containing nucleotide triphosphate hydrolases"/>
    <property type="match status" value="1"/>
</dbReference>
<dbReference type="AlphaFoldDB" id="A0A5C6DPR0"/>
<dbReference type="GO" id="GO:0000731">
    <property type="term" value="P:DNA synthesis involved in DNA repair"/>
    <property type="evidence" value="ECO:0007669"/>
    <property type="project" value="TreeGrafter"/>
</dbReference>
<organism evidence="2 3">
    <name type="scientific">Novipirellula aureliae</name>
    <dbReference type="NCBI Taxonomy" id="2527966"/>
    <lineage>
        <taxon>Bacteria</taxon>
        <taxon>Pseudomonadati</taxon>
        <taxon>Planctomycetota</taxon>
        <taxon>Planctomycetia</taxon>
        <taxon>Pirellulales</taxon>
        <taxon>Pirellulaceae</taxon>
        <taxon>Novipirellula</taxon>
    </lineage>
</organism>
<comment type="caution">
    <text evidence="2">The sequence shown here is derived from an EMBL/GenBank/DDBJ whole genome shotgun (WGS) entry which is preliminary data.</text>
</comment>
<keyword evidence="3" id="KW-1185">Reference proteome</keyword>
<dbReference type="Proteomes" id="UP000315471">
    <property type="component" value="Unassembled WGS sequence"/>
</dbReference>
<proteinExistence type="predicted"/>
<evidence type="ECO:0000259" key="1">
    <source>
        <dbReference type="Pfam" id="PF13304"/>
    </source>
</evidence>
<sequence length="178" mass="19450">MDNDLIELIRSAGDREALDRAIHGDFPGARVHIHTTDFGMQLKLTQPGMLRDLTAAELSDGTLRFLLLVAALLTPRPPELMVLNEPDNSLHPDLVPAFARLITLAAERSQVIVVSHSQPLVEQLESDEICASSDLKSDSVKRSCKMQTCSVNAAGIGRRDEQGSFVEVTSLNEVAHLE</sequence>
<dbReference type="GO" id="GO:0006302">
    <property type="term" value="P:double-strand break repair"/>
    <property type="evidence" value="ECO:0007669"/>
    <property type="project" value="TreeGrafter"/>
</dbReference>